<feature type="domain" description="Streptococcal pilin isopeptide linkage" evidence="4">
    <location>
        <begin position="2283"/>
        <end position="2400"/>
    </location>
</feature>
<evidence type="ECO:0000256" key="1">
    <source>
        <dbReference type="SAM" id="MobiDB-lite"/>
    </source>
</evidence>
<feature type="compositionally biased region" description="Low complexity" evidence="1">
    <location>
        <begin position="34"/>
        <end position="53"/>
    </location>
</feature>
<dbReference type="STRING" id="1121950.SAMN02745243_03549"/>
<feature type="domain" description="Streptococcal pilin isopeptide linkage" evidence="4">
    <location>
        <begin position="2153"/>
        <end position="2273"/>
    </location>
</feature>
<sequence length="2611" mass="284278">MRMRLNKRLSSGLSLLLVVIMVCSTPVSVYAASTETPAVETSATETETPTTETPETETPETEKPETETPETEKPETETPETEKPETETPETEKAETEKPETETAETEKPETEKPETETLETEKPETEKPTTEEEDVQLLTAGAPIEVSDTNNYIQLDSSNDVLKTPEDFGIGKRGEYQFGVKFTFTPQEISDEDRVDVAAEFIIPANFTVTNMPTLSGVTYTKKTNSDGSTTIIAKCQDGIVTAATGQFYITQNAEKLITDLPNSGGTYNFDMKMYAHYGKDNQTDVIVKDSDKISRLILQGDTTTPSFTIKNVSDDYTWMPGEITRAGSQDLNVGNGIMASAADDAFTLLSRDALQTAKGFKIEYHKSAGYLADGTTMEMILPEEDKIFIDKGLMYVSFTTDSGTTIVLKSYDWNTAMGSGTDDAGTWIMNGAKAANTMDGSDYKEMVSGTGLSYTDILSQPGTFTLNYYPTVYYNRLYQGDWSKTIYSAASGSTVTYTNLASGGSEKTEGSPPLKFTFIQGDKEIAVSLEHEVNLASTDALLSQISQYTSSSNVYKDSDELMAKLYIKTGKNFQIQDNLQLSYDYEEALSPIWMGSLKTAKVNGMTYRIYVTDATTGAVVRIETLVDEETFAAGYTPKTIDGITETVIDGTSLTEWSLAEANTAGNKNYVSRIEVLKEQYEYNVLGSQNQTTWFTYKLRAYHAKLSDGTDIPDAYKAKIHREMTSDQIQDQKGAALTKDYTVTTNHLKDTLKLRPNGFGGSMEVNNHEETGRYFAFEVMKYNDTMDYNIDSEGNTIAYGQEGYNPVVIEVAGEAVTMTDRMSGNGFKPLGVWGDDGKYYDLLDLGIDADDYTKTIWSKYSDTKETASGNANHNSYNAAEYTSGTTRYYDLKALYQKLGIQYGTKWVITPKDVNSWNPGGDLIIQYPSFYINKVEPGYLNYDGVIGTNGSADLPKTLKYDTALYCEYSDYKSEIIEGNESKDSNGGTIHGTKNAYKNMSAAKLVEGDGVTGVSVHDADYYVNPHARIADRRGNLLSSNMGPLNTEIDQERLTCNTLESAADNGLELTQIRVAAPTNSAAIIQYQDAVIDFTGTDKDLLSLTNSISFPLNGWVQFWSFTLDYTLSNGEKKSITSAANQSWGDYSEGRMYYMIPGVDIANGVYVTELKVGIPNGLNWGDNSNKLSAGVVGNYDLPSIGLSMIGVNIPDTYSASGKEVGTMYTDETDSSKTYDKLDVKAALTYKNIFGEIKTESDAFTTTGKSERIAGQRAEIAQLRSTVTYGKSSTNQGDQVQVSTREQFSASDGTHKMIKDNNVLIRPTYYYKIAKDFTYVEGSISRVPDGATVNFIPAGTGEGKSGDAGYGYLVVSFDGVADENLVKASGTATWIQGNAGWIPFYEYNVNFKLQVAYDAETITQTPVAAVMMDTPYDANRDGKGPGNATGILVETCNDYNQLVDNGPYGDVFGNTTTAKNSNKDKSAEMLYTEITATHKILEQSIQGVVPYAIATHPYQESTTSVTSKDMTAVENLYSEKVYMTGDDKTDTNDWEVYIPITKQGERYSYVYGGQTRTTDANEFAMDLLDVDTSDMDAKTLDYVVWYTTDSNPGTNGYAGAKGANWAKWKDRNGVIGAPADLSEVTMVKVTVDSIQTKEKVNFQLNYKLHEHKSQVGTQTNNAVFYANFTKEGKGGAPYFGDVGQTSLPMQYIMTDMSLTGYVWDESDYDSLYEASDSTGLYAGAEMKLLDANNDNAEVVQTGNSANVTGANGKYTLLMPHDGTDAWNVQIILPDGKKLVNYMSDVPSTDETVSSAFNRKTNLAKVSFTADSAKNSYTRSNVNAGIYTKPSIAVSPEDAAFKVGTKENEIKTTVTNTAPGISFATIGLKPGEDTTVATIDDSKNDGNALVEANKTGVVTGVASVDDGYGGKITREFQVTIYANVQYDANEGTGTAPTDDTKYFPTENDTVTVKDADKNVLKRPGHNFAGWNTKADGEGTTYHAGDTFEMEEVKEDVTLYAVWDKYPPVTETPGVTKILAGQTPVEDSDFTFLLEGQGTAAMPAESAEGKKEIQITGAGTANFGEISFTEAGTYVYKITEADGGSTGYSYSDEVYTMTVQVIDNGTSYDKVTTITNKDNEVVTSGVMSFTNTYTPEPAKVTAPEVSKKLTGADRPEEKEFTFNMTPVGNAPEPENTTARVSGAGTASAFGKITFTAAGTYLYNITETQGTANGYTYDDSIYQYEVVVTDDHGTLKTSEKSYRGTGDAREELGEEDSVVFTNNYAVASGTYTVPTVTKAIDGPAPDNKTFTFTITGREGTEPMPMTDGKETTEVTTAGAGLANFGEITFEKAGIYVYEVKETAGTENGYTYDDSVYTVAVNVTDNGGQLEAVGTVTKGEETADAILFTNKYETRPVTVDPPVEKKISGDTPSEKETFTFQMKAADPAFPMPEGSEEGVKLAAVQGAGKVEFGEYTYTSAGTYSYTISEVAGTNKEYTYDKTVYTLTDVVTDENGTLVVTRTIADGDGADSKSAVFTNKYTKTVIEPENQDNGNNTVVKPGNQDNSNNTVVAFRNQDNNKTTFANNIIEIVKTGDSTAVGLLALILLLSAGAIVLIVRKRRETK</sequence>
<feature type="transmembrane region" description="Helical" evidence="2">
    <location>
        <begin position="2585"/>
        <end position="2604"/>
    </location>
</feature>
<feature type="compositionally biased region" description="Basic and acidic residues" evidence="1">
    <location>
        <begin position="60"/>
        <end position="131"/>
    </location>
</feature>
<feature type="domain" description="Streptococcal pilin isopeptide linkage" evidence="4">
    <location>
        <begin position="2024"/>
        <end position="2143"/>
    </location>
</feature>
<dbReference type="EMBL" id="FQZY01000075">
    <property type="protein sequence ID" value="SHK70433.1"/>
    <property type="molecule type" value="Genomic_DNA"/>
</dbReference>
<evidence type="ECO:0000256" key="3">
    <source>
        <dbReference type="SAM" id="SignalP"/>
    </source>
</evidence>
<accession>A0A1M6UMS3</accession>
<keyword evidence="2" id="KW-1133">Transmembrane helix</keyword>
<feature type="region of interest" description="Disordered" evidence="1">
    <location>
        <begin position="33"/>
        <end position="136"/>
    </location>
</feature>
<proteinExistence type="predicted"/>
<name>A0A1M6UMS3_9FIRM</name>
<protein>
    <submittedName>
        <fullName evidence="5">LPXTG-motif cell wall anchor domain-containing protein/pilin isopeptide linkage domain-containing protein</fullName>
    </submittedName>
</protein>
<evidence type="ECO:0000259" key="4">
    <source>
        <dbReference type="Pfam" id="PF12892"/>
    </source>
</evidence>
<gene>
    <name evidence="5" type="ORF">SAMN02745243_03549</name>
</gene>
<keyword evidence="2" id="KW-0472">Membrane</keyword>
<dbReference type="NCBIfam" id="TIGR03786">
    <property type="entry name" value="strep_pil_rpt"/>
    <property type="match status" value="4"/>
</dbReference>
<feature type="signal peptide" evidence="3">
    <location>
        <begin position="1"/>
        <end position="31"/>
    </location>
</feature>
<evidence type="ECO:0000256" key="2">
    <source>
        <dbReference type="SAM" id="Phobius"/>
    </source>
</evidence>
<dbReference type="NCBIfam" id="TIGR01167">
    <property type="entry name" value="LPXTG_anchor"/>
    <property type="match status" value="1"/>
</dbReference>
<dbReference type="Proteomes" id="UP000184301">
    <property type="component" value="Unassembled WGS sequence"/>
</dbReference>
<reference evidence="5 6" key="1">
    <citation type="submission" date="2016-11" db="EMBL/GenBank/DDBJ databases">
        <authorList>
            <person name="Jaros S."/>
            <person name="Januszkiewicz K."/>
            <person name="Wedrychowicz H."/>
        </authorList>
    </citation>
    <scope>NUCLEOTIDE SEQUENCE [LARGE SCALE GENOMIC DNA]</scope>
    <source>
        <strain evidence="5 6">DSM 15480</strain>
    </source>
</reference>
<evidence type="ECO:0000313" key="5">
    <source>
        <dbReference type="EMBL" id="SHK70433.1"/>
    </source>
</evidence>
<organism evidence="5 6">
    <name type="scientific">Hespellia stercorisuis DSM 15480</name>
    <dbReference type="NCBI Taxonomy" id="1121950"/>
    <lineage>
        <taxon>Bacteria</taxon>
        <taxon>Bacillati</taxon>
        <taxon>Bacillota</taxon>
        <taxon>Clostridia</taxon>
        <taxon>Lachnospirales</taxon>
        <taxon>Lachnospiraceae</taxon>
        <taxon>Hespellia</taxon>
    </lineage>
</organism>
<dbReference type="RefSeq" id="WP_073112867.1">
    <property type="nucleotide sequence ID" value="NZ_FQZY01000075.1"/>
</dbReference>
<keyword evidence="3" id="KW-0732">Signal</keyword>
<dbReference type="OrthoDB" id="2295014at2"/>
<dbReference type="InterPro" id="IPR022464">
    <property type="entry name" value="Strep_pil_isopept_link"/>
</dbReference>
<keyword evidence="6" id="KW-1185">Reference proteome</keyword>
<dbReference type="InterPro" id="IPR038174">
    <property type="entry name" value="Strep_pil_link_sf"/>
</dbReference>
<dbReference type="Gene3D" id="2.60.40.3050">
    <property type="match status" value="4"/>
</dbReference>
<dbReference type="Pfam" id="PF12892">
    <property type="entry name" value="FctA"/>
    <property type="match status" value="4"/>
</dbReference>
<keyword evidence="2" id="KW-0812">Transmembrane</keyword>
<feature type="domain" description="Streptococcal pilin isopeptide linkage" evidence="4">
    <location>
        <begin position="2410"/>
        <end position="2528"/>
    </location>
</feature>
<evidence type="ECO:0000313" key="6">
    <source>
        <dbReference type="Proteomes" id="UP000184301"/>
    </source>
</evidence>
<feature type="chain" id="PRO_5013336957" evidence="3">
    <location>
        <begin position="32"/>
        <end position="2611"/>
    </location>
</feature>